<dbReference type="RefSeq" id="WP_377247999.1">
    <property type="nucleotide sequence ID" value="NZ_JBHLUH010000009.1"/>
</dbReference>
<evidence type="ECO:0000313" key="1">
    <source>
        <dbReference type="EMBL" id="MFC0527661.1"/>
    </source>
</evidence>
<protein>
    <submittedName>
        <fullName evidence="1">Pyridoxamine 5'-phosphate oxidase family protein</fullName>
        <ecNumber evidence="1">1.-.-.-</ecNumber>
    </submittedName>
</protein>
<reference evidence="1 2" key="1">
    <citation type="submission" date="2024-09" db="EMBL/GenBank/DDBJ databases">
        <authorList>
            <person name="Sun Q."/>
            <person name="Mori K."/>
        </authorList>
    </citation>
    <scope>NUCLEOTIDE SEQUENCE [LARGE SCALE GENOMIC DNA]</scope>
    <source>
        <strain evidence="1 2">TBRC 3947</strain>
    </source>
</reference>
<evidence type="ECO:0000313" key="2">
    <source>
        <dbReference type="Proteomes" id="UP001589867"/>
    </source>
</evidence>
<dbReference type="Gene3D" id="2.30.110.10">
    <property type="entry name" value="Electron Transport, Fmn-binding Protein, Chain A"/>
    <property type="match status" value="1"/>
</dbReference>
<comment type="caution">
    <text evidence="1">The sequence shown here is derived from an EMBL/GenBank/DDBJ whole genome shotgun (WGS) entry which is preliminary data.</text>
</comment>
<keyword evidence="2" id="KW-1185">Reference proteome</keyword>
<dbReference type="InterPro" id="IPR024747">
    <property type="entry name" value="Pyridox_Oxase-rel"/>
</dbReference>
<organism evidence="1 2">
    <name type="scientific">Phytohabitans kaempferiae</name>
    <dbReference type="NCBI Taxonomy" id="1620943"/>
    <lineage>
        <taxon>Bacteria</taxon>
        <taxon>Bacillati</taxon>
        <taxon>Actinomycetota</taxon>
        <taxon>Actinomycetes</taxon>
        <taxon>Micromonosporales</taxon>
        <taxon>Micromonosporaceae</taxon>
    </lineage>
</organism>
<dbReference type="EC" id="1.-.-.-" evidence="1"/>
<dbReference type="InterPro" id="IPR012349">
    <property type="entry name" value="Split_barrel_FMN-bd"/>
</dbReference>
<dbReference type="Proteomes" id="UP001589867">
    <property type="component" value="Unassembled WGS sequence"/>
</dbReference>
<proteinExistence type="predicted"/>
<dbReference type="Pfam" id="PF12900">
    <property type="entry name" value="Pyridox_ox_2"/>
    <property type="match status" value="1"/>
</dbReference>
<dbReference type="GO" id="GO:0016491">
    <property type="term" value="F:oxidoreductase activity"/>
    <property type="evidence" value="ECO:0007669"/>
    <property type="project" value="UniProtKB-KW"/>
</dbReference>
<sequence length="142" mass="15254">MSRRVLEQMDVADCLELLGGVSLGRVVYTEKALPAIRPVNHVLDDGAVIIRSHLGGALATAVGSGRGTVVAYEADAIDPIEHVGWSVVVTGVAHLVADSREVARYERLLRPWVEIAMDCVIRIEPRLVTGYRLVEAAEVGTG</sequence>
<keyword evidence="1" id="KW-0560">Oxidoreductase</keyword>
<accession>A0ABV6LYZ6</accession>
<gene>
    <name evidence="1" type="ORF">ACFFIA_08315</name>
</gene>
<name>A0ABV6LYZ6_9ACTN</name>
<dbReference type="SUPFAM" id="SSF50475">
    <property type="entry name" value="FMN-binding split barrel"/>
    <property type="match status" value="1"/>
</dbReference>
<dbReference type="EMBL" id="JBHLUH010000009">
    <property type="protein sequence ID" value="MFC0527661.1"/>
    <property type="molecule type" value="Genomic_DNA"/>
</dbReference>